<dbReference type="AlphaFoldDB" id="A0A3D9KXR6"/>
<comment type="caution">
    <text evidence="5">The sequence shown here is derived from an EMBL/GenBank/DDBJ whole genome shotgun (WGS) entry which is preliminary data.</text>
</comment>
<organism evidence="5 6">
    <name type="scientific">Marinoscillum furvescens DSM 4134</name>
    <dbReference type="NCBI Taxonomy" id="1122208"/>
    <lineage>
        <taxon>Bacteria</taxon>
        <taxon>Pseudomonadati</taxon>
        <taxon>Bacteroidota</taxon>
        <taxon>Cytophagia</taxon>
        <taxon>Cytophagales</taxon>
        <taxon>Reichenbachiellaceae</taxon>
        <taxon>Marinoscillum</taxon>
    </lineage>
</organism>
<dbReference type="RefSeq" id="WP_115870114.1">
    <property type="nucleotide sequence ID" value="NZ_QREG01000028.1"/>
</dbReference>
<name>A0A3D9KXR6_MARFU</name>
<keyword evidence="6" id="KW-1185">Reference proteome</keyword>
<dbReference type="Pfam" id="PF12970">
    <property type="entry name" value="DUF3858"/>
    <property type="match status" value="1"/>
</dbReference>
<proteinExistence type="predicted"/>
<dbReference type="OrthoDB" id="98874at2"/>
<dbReference type="Gene3D" id="2.60.120.1130">
    <property type="match status" value="1"/>
</dbReference>
<evidence type="ECO:0000313" key="5">
    <source>
        <dbReference type="EMBL" id="RED92822.1"/>
    </source>
</evidence>
<protein>
    <submittedName>
        <fullName evidence="5">Uncharacterized protein DUF3857</fullName>
    </submittedName>
</protein>
<evidence type="ECO:0000313" key="6">
    <source>
        <dbReference type="Proteomes" id="UP000256779"/>
    </source>
</evidence>
<dbReference type="Proteomes" id="UP000256779">
    <property type="component" value="Unassembled WGS sequence"/>
</dbReference>
<feature type="compositionally biased region" description="Polar residues" evidence="1">
    <location>
        <begin position="225"/>
        <end position="238"/>
    </location>
</feature>
<dbReference type="Gene3D" id="3.10.620.30">
    <property type="match status" value="1"/>
</dbReference>
<evidence type="ECO:0000256" key="2">
    <source>
        <dbReference type="SAM" id="SignalP"/>
    </source>
</evidence>
<evidence type="ECO:0000259" key="3">
    <source>
        <dbReference type="Pfam" id="PF01841"/>
    </source>
</evidence>
<dbReference type="EMBL" id="QREG01000028">
    <property type="protein sequence ID" value="RED92822.1"/>
    <property type="molecule type" value="Genomic_DNA"/>
</dbReference>
<dbReference type="InterPro" id="IPR002931">
    <property type="entry name" value="Transglutaminase-like"/>
</dbReference>
<evidence type="ECO:0000259" key="4">
    <source>
        <dbReference type="Pfam" id="PF12970"/>
    </source>
</evidence>
<feature type="domain" description="DUF3858" evidence="4">
    <location>
        <begin position="564"/>
        <end position="654"/>
    </location>
</feature>
<feature type="chain" id="PRO_5017754693" evidence="2">
    <location>
        <begin position="19"/>
        <end position="659"/>
    </location>
</feature>
<feature type="signal peptide" evidence="2">
    <location>
        <begin position="1"/>
        <end position="18"/>
    </location>
</feature>
<accession>A0A3D9KXR6</accession>
<sequence>MRLTILMLTSFLSLQVSAQKDSFKFGKVSKEELQMTECPFYPEANAMILGEKAFLRFEYSDQTGWGYQLTVTRRIKVFNKLEKDIANVSIVVYDPESGGSKEVIAKVKGFTYNLQDGKVVKSKLTNSEEYYTRLSKYRTEKSFAMPDVQNGSVFEYEYLLSSDFISTLRTWHFQHELPTAYSHFDYVLPEYFNYTVSQVGNVIPIEHHEENARESFSYRWTSQGALGQSQSGTSTLESNSRRYNKTARNVPPVENEPFMNNKVDLPSRLEFQLMSVEMPNSTLKVVAGSYEKFNKEIMDWSSFGKTLDKGNFAKDFVATLSGDQDTKAMAIYNWLSNHFSYNNYYGFTSSRAGRQAFNSAEGSVADINLSLVAAYREAGLNAHPVILSTRGSGLPHPVYPNYEDFNYVVAAVETSKGFILTDASTSLSFGTLPTRCLNGRGWMAKEGGGQWVTLKANAQHSFLSYNKLELNEGVLSGKLSIKYGGYYAIDERSKLRSKGSDEYEQDFFSNNFSFDVTSFEVNDESRNLQCFADIEHSLGGSDVLYINPVTIGLVTENPFKREDRMSYIDLPYPQDKKMITTITIPEGYSAELPEPTVVTLPENSGKFMYTATINGNTISIMSSLRLQRTMYAPNEYAYLKSFYQLMADKNNELIVLKKL</sequence>
<dbReference type="Pfam" id="PF01841">
    <property type="entry name" value="Transglut_core"/>
    <property type="match status" value="1"/>
</dbReference>
<dbReference type="Gene3D" id="2.60.40.3140">
    <property type="match status" value="1"/>
</dbReference>
<gene>
    <name evidence="5" type="ORF">C7460_12839</name>
</gene>
<reference evidence="5 6" key="1">
    <citation type="submission" date="2018-07" db="EMBL/GenBank/DDBJ databases">
        <title>Genomic Encyclopedia of Type Strains, Phase IV (KMG-IV): sequencing the most valuable type-strain genomes for metagenomic binning, comparative biology and taxonomic classification.</title>
        <authorList>
            <person name="Goeker M."/>
        </authorList>
    </citation>
    <scope>NUCLEOTIDE SEQUENCE [LARGE SCALE GENOMIC DNA]</scope>
    <source>
        <strain evidence="5 6">DSM 4134</strain>
    </source>
</reference>
<evidence type="ECO:0000256" key="1">
    <source>
        <dbReference type="SAM" id="MobiDB-lite"/>
    </source>
</evidence>
<dbReference type="InterPro" id="IPR024544">
    <property type="entry name" value="DUF3858"/>
</dbReference>
<feature type="domain" description="Transglutaminase-like" evidence="3">
    <location>
        <begin position="312"/>
        <end position="391"/>
    </location>
</feature>
<keyword evidence="2" id="KW-0732">Signal</keyword>
<feature type="region of interest" description="Disordered" evidence="1">
    <location>
        <begin position="225"/>
        <end position="259"/>
    </location>
</feature>